<dbReference type="EMBL" id="NLAX01000005">
    <property type="protein sequence ID" value="PKS11722.1"/>
    <property type="molecule type" value="Genomic_DNA"/>
</dbReference>
<dbReference type="InterPro" id="IPR036188">
    <property type="entry name" value="FAD/NAD-bd_sf"/>
</dbReference>
<evidence type="ECO:0000259" key="4">
    <source>
        <dbReference type="PROSITE" id="PS00624"/>
    </source>
</evidence>
<dbReference type="Pfam" id="PF00732">
    <property type="entry name" value="GMC_oxred_N"/>
    <property type="match status" value="1"/>
</dbReference>
<feature type="domain" description="Glucose-methanol-choline oxidoreductase N-terminal" evidence="4">
    <location>
        <begin position="801"/>
        <end position="815"/>
    </location>
</feature>
<feature type="signal peptide" evidence="3">
    <location>
        <begin position="1"/>
        <end position="20"/>
    </location>
</feature>
<keyword evidence="3" id="KW-0732">Signal</keyword>
<dbReference type="GO" id="GO:0050660">
    <property type="term" value="F:flavin adenine dinucleotide binding"/>
    <property type="evidence" value="ECO:0007669"/>
    <property type="project" value="InterPro"/>
</dbReference>
<dbReference type="Proteomes" id="UP000233524">
    <property type="component" value="Unassembled WGS sequence"/>
</dbReference>
<dbReference type="GO" id="GO:0016614">
    <property type="term" value="F:oxidoreductase activity, acting on CH-OH group of donors"/>
    <property type="evidence" value="ECO:0007669"/>
    <property type="project" value="InterPro"/>
</dbReference>
<evidence type="ECO:0000256" key="3">
    <source>
        <dbReference type="SAM" id="SignalP"/>
    </source>
</evidence>
<dbReference type="VEuPathDB" id="FungiDB:jhhlp_001710"/>
<dbReference type="InterPro" id="IPR007867">
    <property type="entry name" value="GMC_OxRtase_C"/>
</dbReference>
<sequence>MTKLKTSSIPLLFLAGSSVASPAPLAQDSVFFRVPESVSSESVHNVHITYGDKLPQGNVNIVYGDCASRDVGQSHHEVATLFLSGSDSMPDRLVWSVPKDVTQRGCLHAFSESRLLGRSEPVSFSESLQKRESLHEIGDSTGLWFNGVKYLKSTDKSTTVTDAAKSKKIAIIGGGISGLMTSLLLTSVGINDWHIIESTERIGGRIRTKYLNGTSPSDYQYQEMGPMRFPVSIRYSDTNETLDIQDHKMVFQLADVLNEMNGNSSDLAVNFIPWIQSNPNTPANSRGGRLPNGQIPSSAQIAADPSLRNPSATAADPEEAELASEFVEHFLDFTPERMRNISTNIFQAHREAIDKGLFHWSETAFLRYKLGLDADTVDLLSGSDNSPMWEEWYDNTYFGATTWRTIDKGLNSLPRAFEPHVQGKITYGRKVEGLAYDNATSKVSVNWRDDEFAMVPQSEEYDYAMVAVPFSKVRLWRTPQYSSLLSRAISTLNYAQSCKVALHYKTRFWEHQENPIFGGCGSADIPGVSSICYPSYQINSTGPGVILGSYVSGTMARSVAALSEKDHVAMIQRAMVEVHGEIANEEYTGNYNRQCWEVDEHQAGAWASPTVGQQELFIPAYHNTEYNTIFIGEHTSITHAWIFSALESAVRGTTQLLLDLGLVDEAKQVKPHSVRFSEDGFGDGPVQVSLPSWQWPGTYTYIDAFQDAGIQIRTDGGSNGVNVGFNWNPSDIDPVNGTRSSSRKAYWDPASERPNLSIIVNTFVSTVSFENKTASGVNIISRDTGDTVFVPASAEVILAAGSVHTPQILQLSGIGPRDLLQELDIEEVVDLPGVGSNFQDHLSISTAWRFTSEPEVNPSILRDPDFLDAAFDEYWANKSGPITHTGKSCRVMLSLHNLTDEVDSIVSTLEEEDPAQYLGDVYLASEELLAGYKAQHAILSRMVGSDEVSVFEHTFGGGADMSFHPQKPFSRGTIRIKSTDPHPADSPPQVDFRAMTHPLDMQIAILGLKFGRNILNGDIMGELGSREVSPGANVTSDDELEQFLRTRAVGGLLGAEVFAALQKEGVFTVSVLSLSSSKSTFPSHIQVYKLDDDYPLDQLVGAFKGKNALVSTLPGRPYAGHIRMVDVAVQAGVKRFIPSEYGNNTCAGAAEQVDLYADKAKIITHLKSKENTGLTWTAIHTGQFFDWGMESGWLNYCLDGRRVTIYNSGNKPWSTSTLGRQSPIKA</sequence>
<dbReference type="SUPFAM" id="SSF51905">
    <property type="entry name" value="FAD/NAD(P)-binding domain"/>
    <property type="match status" value="2"/>
</dbReference>
<dbReference type="InterPro" id="IPR000172">
    <property type="entry name" value="GMC_OxRdtase_N"/>
</dbReference>
<dbReference type="Gene3D" id="3.90.660.10">
    <property type="match status" value="1"/>
</dbReference>
<dbReference type="STRING" id="41688.A0A2N3NHA3"/>
<organism evidence="5 6">
    <name type="scientific">Lomentospora prolificans</name>
    <dbReference type="NCBI Taxonomy" id="41688"/>
    <lineage>
        <taxon>Eukaryota</taxon>
        <taxon>Fungi</taxon>
        <taxon>Dikarya</taxon>
        <taxon>Ascomycota</taxon>
        <taxon>Pezizomycotina</taxon>
        <taxon>Sordariomycetes</taxon>
        <taxon>Hypocreomycetidae</taxon>
        <taxon>Microascales</taxon>
        <taxon>Microascaceae</taxon>
        <taxon>Lomentospora</taxon>
    </lineage>
</organism>
<dbReference type="Pfam" id="PF05199">
    <property type="entry name" value="GMC_oxred_C"/>
    <property type="match status" value="1"/>
</dbReference>
<dbReference type="Gene3D" id="3.40.50.720">
    <property type="entry name" value="NAD(P)-binding Rossmann-like Domain"/>
    <property type="match status" value="1"/>
</dbReference>
<comment type="similarity">
    <text evidence="1">Belongs to the GMC oxidoreductase family.</text>
</comment>
<reference evidence="5 6" key="1">
    <citation type="journal article" date="2017" name="G3 (Bethesda)">
        <title>First Draft Genome Sequence of the Pathogenic Fungus Lomentospora prolificans (Formerly Scedosporium prolificans).</title>
        <authorList>
            <person name="Luo R."/>
            <person name="Zimin A."/>
            <person name="Workman R."/>
            <person name="Fan Y."/>
            <person name="Pertea G."/>
            <person name="Grossman N."/>
            <person name="Wear M.P."/>
            <person name="Jia B."/>
            <person name="Miller H."/>
            <person name="Casadevall A."/>
            <person name="Timp W."/>
            <person name="Zhang S.X."/>
            <person name="Salzberg S.L."/>
        </authorList>
    </citation>
    <scope>NUCLEOTIDE SEQUENCE [LARGE SCALE GENOMIC DNA]</scope>
    <source>
        <strain evidence="5 6">JHH-5317</strain>
    </source>
</reference>
<dbReference type="Gene3D" id="1.20.1440.240">
    <property type="match status" value="1"/>
</dbReference>
<dbReference type="SUPFAM" id="SSF51735">
    <property type="entry name" value="NAD(P)-binding Rossmann-fold domains"/>
    <property type="match status" value="1"/>
</dbReference>
<dbReference type="InterPro" id="IPR002937">
    <property type="entry name" value="Amino_oxidase"/>
</dbReference>
<comment type="caution">
    <text evidence="5">The sequence shown here is derived from an EMBL/GenBank/DDBJ whole genome shotgun (WGS) entry which is preliminary data.</text>
</comment>
<dbReference type="PANTHER" id="PTHR11552:SF115">
    <property type="entry name" value="DEHYDROGENASE XPTC-RELATED"/>
    <property type="match status" value="1"/>
</dbReference>
<name>A0A2N3NHA3_9PEZI</name>
<gene>
    <name evidence="5" type="ORF">jhhlp_001710</name>
</gene>
<dbReference type="Gene3D" id="3.50.50.60">
    <property type="entry name" value="FAD/NAD(P)-binding domain"/>
    <property type="match status" value="2"/>
</dbReference>
<keyword evidence="6" id="KW-1185">Reference proteome</keyword>
<dbReference type="GO" id="GO:0044550">
    <property type="term" value="P:secondary metabolite biosynthetic process"/>
    <property type="evidence" value="ECO:0007669"/>
    <property type="project" value="TreeGrafter"/>
</dbReference>
<dbReference type="AlphaFoldDB" id="A0A2N3NHA3"/>
<evidence type="ECO:0000256" key="1">
    <source>
        <dbReference type="ARBA" id="ARBA00010790"/>
    </source>
</evidence>
<feature type="region of interest" description="Disordered" evidence="2">
    <location>
        <begin position="280"/>
        <end position="316"/>
    </location>
</feature>
<evidence type="ECO:0000313" key="5">
    <source>
        <dbReference type="EMBL" id="PKS11722.1"/>
    </source>
</evidence>
<dbReference type="InterPro" id="IPR036291">
    <property type="entry name" value="NAD(P)-bd_dom_sf"/>
</dbReference>
<dbReference type="InParanoid" id="A0A2N3NHA3"/>
<dbReference type="SUPFAM" id="SSF54373">
    <property type="entry name" value="FAD-linked reductases, C-terminal domain"/>
    <property type="match status" value="2"/>
</dbReference>
<evidence type="ECO:0000313" key="6">
    <source>
        <dbReference type="Proteomes" id="UP000233524"/>
    </source>
</evidence>
<dbReference type="PANTHER" id="PTHR11552">
    <property type="entry name" value="GLUCOSE-METHANOL-CHOLINE GMC OXIDOREDUCTASE"/>
    <property type="match status" value="1"/>
</dbReference>
<feature type="chain" id="PRO_5014995076" description="Glucose-methanol-choline oxidoreductase N-terminal domain-containing protein" evidence="3">
    <location>
        <begin position="21"/>
        <end position="1226"/>
    </location>
</feature>
<dbReference type="InterPro" id="IPR012132">
    <property type="entry name" value="GMC_OxRdtase"/>
</dbReference>
<protein>
    <recommendedName>
        <fullName evidence="4">Glucose-methanol-choline oxidoreductase N-terminal domain-containing protein</fullName>
    </recommendedName>
</protein>
<dbReference type="Gene3D" id="3.30.560.10">
    <property type="entry name" value="Glucose Oxidase, domain 3"/>
    <property type="match status" value="1"/>
</dbReference>
<accession>A0A2N3NHA3</accession>
<dbReference type="Pfam" id="PF05368">
    <property type="entry name" value="NmrA"/>
    <property type="match status" value="1"/>
</dbReference>
<dbReference type="PROSITE" id="PS00624">
    <property type="entry name" value="GMC_OXRED_2"/>
    <property type="match status" value="1"/>
</dbReference>
<dbReference type="Pfam" id="PF01593">
    <property type="entry name" value="Amino_oxidase"/>
    <property type="match status" value="1"/>
</dbReference>
<proteinExistence type="inferred from homology"/>
<dbReference type="OrthoDB" id="7777654at2759"/>
<evidence type="ECO:0000256" key="2">
    <source>
        <dbReference type="SAM" id="MobiDB-lite"/>
    </source>
</evidence>
<dbReference type="InterPro" id="IPR008030">
    <property type="entry name" value="NmrA-like"/>
</dbReference>